<gene>
    <name evidence="1" type="ORF">ACFSKO_07405</name>
</gene>
<organism evidence="1 2">
    <name type="scientific">Kiloniella antarctica</name>
    <dbReference type="NCBI Taxonomy" id="1550907"/>
    <lineage>
        <taxon>Bacteria</taxon>
        <taxon>Pseudomonadati</taxon>
        <taxon>Pseudomonadota</taxon>
        <taxon>Alphaproteobacteria</taxon>
        <taxon>Rhodospirillales</taxon>
        <taxon>Kiloniellaceae</taxon>
        <taxon>Kiloniella</taxon>
    </lineage>
</organism>
<dbReference type="RefSeq" id="WP_380250031.1">
    <property type="nucleotide sequence ID" value="NZ_JBHUII010000004.1"/>
</dbReference>
<reference evidence="2" key="1">
    <citation type="journal article" date="2019" name="Int. J. Syst. Evol. Microbiol.">
        <title>The Global Catalogue of Microorganisms (GCM) 10K type strain sequencing project: providing services to taxonomists for standard genome sequencing and annotation.</title>
        <authorList>
            <consortium name="The Broad Institute Genomics Platform"/>
            <consortium name="The Broad Institute Genome Sequencing Center for Infectious Disease"/>
            <person name="Wu L."/>
            <person name="Ma J."/>
        </authorList>
    </citation>
    <scope>NUCLEOTIDE SEQUENCE [LARGE SCALE GENOMIC DNA]</scope>
    <source>
        <strain evidence="2">CGMCC 4.7192</strain>
    </source>
</reference>
<evidence type="ECO:0000313" key="2">
    <source>
        <dbReference type="Proteomes" id="UP001597294"/>
    </source>
</evidence>
<sequence length="388" mass="43645">MATFDLATKIIQEDHRVWALHAGRGKRQYEFFSDHSQVFLELPGISLTEDTFESVHSIRQHLRMSMEVYRFSSGSVDIPPNRRAESYSGEPAEANVVGEKGLNAAVGNVCSLYRDAQIGDLVIVPGRGQYNPVLIGEIESNFSEEDGITVPHFNNEIIPTRRVRWINKNIEKRSFSSPLAKRLENRHAIINIRDGRQNNVINKLSLEVYRKVYDNFIWGGESKATFFGNEYQSKNPDGIIDTANVIKFLFAAYIASSRGEINQFSTMESSQAINRYYDTELINDFSFNFNSPGKIQISALRLAAIFVAMGIAVALHDVSFSEAISDLNFLNNNGVTIQLDPELGIEQCQGYYQGLMEALGEERYNSIKEECQKANLEMGLSTAIGRIN</sequence>
<name>A0ABW5BL66_9PROT</name>
<dbReference type="EMBL" id="JBHUII010000004">
    <property type="protein sequence ID" value="MFD2205430.1"/>
    <property type="molecule type" value="Genomic_DNA"/>
</dbReference>
<evidence type="ECO:0000313" key="1">
    <source>
        <dbReference type="EMBL" id="MFD2205430.1"/>
    </source>
</evidence>
<protein>
    <submittedName>
        <fullName evidence="1">Uncharacterized protein</fullName>
    </submittedName>
</protein>
<proteinExistence type="predicted"/>
<keyword evidence="2" id="KW-1185">Reference proteome</keyword>
<comment type="caution">
    <text evidence="1">The sequence shown here is derived from an EMBL/GenBank/DDBJ whole genome shotgun (WGS) entry which is preliminary data.</text>
</comment>
<dbReference type="Proteomes" id="UP001597294">
    <property type="component" value="Unassembled WGS sequence"/>
</dbReference>
<accession>A0ABW5BL66</accession>